<dbReference type="EMBL" id="QRVL01000019">
    <property type="protein sequence ID" value="RGS36891.1"/>
    <property type="molecule type" value="Genomic_DNA"/>
</dbReference>
<proteinExistence type="predicted"/>
<comment type="caution">
    <text evidence="2">The sequence shown here is derived from an EMBL/GenBank/DDBJ whole genome shotgun (WGS) entry which is preliminary data.</text>
</comment>
<keyword evidence="1" id="KW-0812">Transmembrane</keyword>
<feature type="transmembrane region" description="Helical" evidence="1">
    <location>
        <begin position="186"/>
        <end position="206"/>
    </location>
</feature>
<feature type="transmembrane region" description="Helical" evidence="1">
    <location>
        <begin position="105"/>
        <end position="126"/>
    </location>
</feature>
<evidence type="ECO:0000256" key="1">
    <source>
        <dbReference type="SAM" id="Phobius"/>
    </source>
</evidence>
<dbReference type="Proteomes" id="UP000266172">
    <property type="component" value="Unassembled WGS sequence"/>
</dbReference>
<evidence type="ECO:0000313" key="2">
    <source>
        <dbReference type="EMBL" id="RGS36891.1"/>
    </source>
</evidence>
<organism evidence="2 3">
    <name type="scientific">Roseburia hominis</name>
    <dbReference type="NCBI Taxonomy" id="301301"/>
    <lineage>
        <taxon>Bacteria</taxon>
        <taxon>Bacillati</taxon>
        <taxon>Bacillota</taxon>
        <taxon>Clostridia</taxon>
        <taxon>Lachnospirales</taxon>
        <taxon>Lachnospiraceae</taxon>
        <taxon>Roseburia</taxon>
    </lineage>
</organism>
<feature type="transmembrane region" description="Helical" evidence="1">
    <location>
        <begin position="74"/>
        <end position="93"/>
    </location>
</feature>
<reference evidence="2 3" key="1">
    <citation type="submission" date="2018-08" db="EMBL/GenBank/DDBJ databases">
        <title>A genome reference for cultivated species of the human gut microbiota.</title>
        <authorList>
            <person name="Zou Y."/>
            <person name="Xue W."/>
            <person name="Luo G."/>
        </authorList>
    </citation>
    <scope>NUCLEOTIDE SEQUENCE [LARGE SCALE GENOMIC DNA]</scope>
    <source>
        <strain evidence="2 3">AF22-12AC</strain>
    </source>
</reference>
<dbReference type="InterPro" id="IPR046283">
    <property type="entry name" value="DUF6320"/>
</dbReference>
<keyword evidence="1" id="KW-0472">Membrane</keyword>
<sequence length="221" mass="25075">MSRCKQCNVEILDETERCPLCHSVLEKTVEVENMYPNVRTMTRRLALLSRIYLFVAILVEALLIYLNVLSDSEMFWSAIPGLAMLYGYLVLRYAILGKSGYKGKIIVLTLIAILMVVAIDFVVGYRGWSVNYALPSAILLVDAGILILMCINRRNWQSYMMWQIFMILCSVVPLVLYAVGIVTAPILAVLAFAFSAALFLGTLIIGDRRARTELRRRFHVR</sequence>
<feature type="transmembrane region" description="Helical" evidence="1">
    <location>
        <begin position="159"/>
        <end position="180"/>
    </location>
</feature>
<gene>
    <name evidence="2" type="ORF">DWX93_14925</name>
</gene>
<name>A0A395V3E0_9FIRM</name>
<feature type="transmembrane region" description="Helical" evidence="1">
    <location>
        <begin position="51"/>
        <end position="68"/>
    </location>
</feature>
<evidence type="ECO:0000313" key="3">
    <source>
        <dbReference type="Proteomes" id="UP000266172"/>
    </source>
</evidence>
<accession>A0A395V3E0</accession>
<keyword evidence="1" id="KW-1133">Transmembrane helix</keyword>
<protein>
    <submittedName>
        <fullName evidence="2">Zinc ribbon domain-containing protein</fullName>
    </submittedName>
</protein>
<dbReference type="Pfam" id="PF19845">
    <property type="entry name" value="DUF6320"/>
    <property type="match status" value="1"/>
</dbReference>
<dbReference type="RefSeq" id="WP_118098297.1">
    <property type="nucleotide sequence ID" value="NZ_QRVL01000019.1"/>
</dbReference>
<feature type="transmembrane region" description="Helical" evidence="1">
    <location>
        <begin position="132"/>
        <end position="152"/>
    </location>
</feature>
<dbReference type="AlphaFoldDB" id="A0A395V3E0"/>